<reference evidence="2 3" key="1">
    <citation type="journal article" date="2024" name="Commun. Biol.">
        <title>Comparative genomic analysis of thermophilic fungi reveals convergent evolutionary adaptations and gene losses.</title>
        <authorList>
            <person name="Steindorff A.S."/>
            <person name="Aguilar-Pontes M.V."/>
            <person name="Robinson A.J."/>
            <person name="Andreopoulos B."/>
            <person name="LaButti K."/>
            <person name="Kuo A."/>
            <person name="Mondo S."/>
            <person name="Riley R."/>
            <person name="Otillar R."/>
            <person name="Haridas S."/>
            <person name="Lipzen A."/>
            <person name="Grimwood J."/>
            <person name="Schmutz J."/>
            <person name="Clum A."/>
            <person name="Reid I.D."/>
            <person name="Moisan M.C."/>
            <person name="Butler G."/>
            <person name="Nguyen T.T.M."/>
            <person name="Dewar K."/>
            <person name="Conant G."/>
            <person name="Drula E."/>
            <person name="Henrissat B."/>
            <person name="Hansel C."/>
            <person name="Singer S."/>
            <person name="Hutchinson M.I."/>
            <person name="de Vries R.P."/>
            <person name="Natvig D.O."/>
            <person name="Powell A.J."/>
            <person name="Tsang A."/>
            <person name="Grigoriev I.V."/>
        </authorList>
    </citation>
    <scope>NUCLEOTIDE SEQUENCE [LARGE SCALE GENOMIC DNA]</scope>
    <source>
        <strain evidence="2 3">CBS 494.80</strain>
    </source>
</reference>
<name>A0ABR4BXD2_9HELO</name>
<dbReference type="InterPro" id="IPR045518">
    <property type="entry name" value="2EXR"/>
</dbReference>
<proteinExistence type="predicted"/>
<dbReference type="PANTHER" id="PTHR35910:SF6">
    <property type="entry name" value="2EXR DOMAIN-CONTAINING PROTEIN"/>
    <property type="match status" value="1"/>
</dbReference>
<organism evidence="2 3">
    <name type="scientific">Oculimacula yallundae</name>
    <dbReference type="NCBI Taxonomy" id="86028"/>
    <lineage>
        <taxon>Eukaryota</taxon>
        <taxon>Fungi</taxon>
        <taxon>Dikarya</taxon>
        <taxon>Ascomycota</taxon>
        <taxon>Pezizomycotina</taxon>
        <taxon>Leotiomycetes</taxon>
        <taxon>Helotiales</taxon>
        <taxon>Ploettnerulaceae</taxon>
        <taxon>Oculimacula</taxon>
    </lineage>
</organism>
<feature type="domain" description="2EXR" evidence="1">
    <location>
        <begin position="20"/>
        <end position="100"/>
    </location>
</feature>
<keyword evidence="3" id="KW-1185">Reference proteome</keyword>
<evidence type="ECO:0000313" key="2">
    <source>
        <dbReference type="EMBL" id="KAL2061896.1"/>
    </source>
</evidence>
<dbReference type="Pfam" id="PF20150">
    <property type="entry name" value="2EXR"/>
    <property type="match status" value="1"/>
</dbReference>
<gene>
    <name evidence="2" type="ORF">VTL71DRAFT_7274</name>
</gene>
<evidence type="ECO:0000259" key="1">
    <source>
        <dbReference type="Pfam" id="PF20150"/>
    </source>
</evidence>
<protein>
    <recommendedName>
        <fullName evidence="1">2EXR domain-containing protein</fullName>
    </recommendedName>
</protein>
<sequence>MREIMRQERKISRKQLPAKFHLFPKLPTEIRIIIWRFTLEARAVEIQWTETRGFFTRVPTPMALRVCRDSREAVNSLYPRCFGNVLYEPKIVFNFTLDTLYIDQNLQNQALHFLASLSTEEVAKIRYLAVDNYINEDWEYGGSIEWDLLKVFNKLASNMPALQEYRLVRNLVFCSDDEVQEGIGPMHLYEEWPLEIWRQHCCDHDHFIDYESDDECDCDTPPDTTKETAGLKIPKMGAIWGWRPTKD</sequence>
<evidence type="ECO:0000313" key="3">
    <source>
        <dbReference type="Proteomes" id="UP001595075"/>
    </source>
</evidence>
<dbReference type="PANTHER" id="PTHR35910">
    <property type="entry name" value="2EXR DOMAIN-CONTAINING PROTEIN"/>
    <property type="match status" value="1"/>
</dbReference>
<comment type="caution">
    <text evidence="2">The sequence shown here is derived from an EMBL/GenBank/DDBJ whole genome shotgun (WGS) entry which is preliminary data.</text>
</comment>
<accession>A0ABR4BXD2</accession>
<dbReference type="EMBL" id="JAZHXI010000018">
    <property type="protein sequence ID" value="KAL2061896.1"/>
    <property type="molecule type" value="Genomic_DNA"/>
</dbReference>
<dbReference type="Proteomes" id="UP001595075">
    <property type="component" value="Unassembled WGS sequence"/>
</dbReference>